<comment type="caution">
    <text evidence="1">The sequence shown here is derived from an EMBL/GenBank/DDBJ whole genome shotgun (WGS) entry which is preliminary data.</text>
</comment>
<evidence type="ECO:0000313" key="2">
    <source>
        <dbReference type="Proteomes" id="UP000704068"/>
    </source>
</evidence>
<dbReference type="RefSeq" id="WP_303762343.1">
    <property type="nucleotide sequence ID" value="NZ_JABZGR010000001.1"/>
</dbReference>
<reference evidence="1" key="1">
    <citation type="submission" date="2020-04" db="EMBL/GenBank/DDBJ databases">
        <title>Deep metagenomics examines the oral microbiome during advanced dental caries in children, revealing novel taxa and co-occurrences with host molecules.</title>
        <authorList>
            <person name="Baker J.L."/>
            <person name="Morton J.T."/>
            <person name="Dinis M."/>
            <person name="Alvarez R."/>
            <person name="Tran N.C."/>
            <person name="Knight R."/>
            <person name="Edlund A."/>
        </authorList>
    </citation>
    <scope>NUCLEOTIDE SEQUENCE</scope>
    <source>
        <strain evidence="1">JCVI_34_bin.1</strain>
    </source>
</reference>
<organism evidence="1 2">
    <name type="scientific">Alloprevotella tannerae</name>
    <dbReference type="NCBI Taxonomy" id="76122"/>
    <lineage>
        <taxon>Bacteria</taxon>
        <taxon>Pseudomonadati</taxon>
        <taxon>Bacteroidota</taxon>
        <taxon>Bacteroidia</taxon>
        <taxon>Bacteroidales</taxon>
        <taxon>Prevotellaceae</taxon>
        <taxon>Alloprevotella</taxon>
    </lineage>
</organism>
<evidence type="ECO:0000313" key="1">
    <source>
        <dbReference type="EMBL" id="MBF0969439.1"/>
    </source>
</evidence>
<sequence>MLDSYKGLLRQAFFVACQWAGDDAAIALSENNSRKTAAGPFTAHRCRQAAARCAPIRGQHFGKGVFKG</sequence>
<dbReference type="AlphaFoldDB" id="A0A929RXC7"/>
<dbReference type="EMBL" id="JABZGR010000001">
    <property type="protein sequence ID" value="MBF0969439.1"/>
    <property type="molecule type" value="Genomic_DNA"/>
</dbReference>
<proteinExistence type="predicted"/>
<protein>
    <submittedName>
        <fullName evidence="1">Uncharacterized protein</fullName>
    </submittedName>
</protein>
<gene>
    <name evidence="1" type="ORF">HXK21_00135</name>
</gene>
<name>A0A929RXC7_9BACT</name>
<dbReference type="Proteomes" id="UP000704068">
    <property type="component" value="Unassembled WGS sequence"/>
</dbReference>
<accession>A0A929RXC7</accession>